<dbReference type="EMBL" id="JASBWS010000003">
    <property type="protein sequence ID" value="KAJ9116593.1"/>
    <property type="molecule type" value="Genomic_DNA"/>
</dbReference>
<comment type="caution">
    <text evidence="1">The sequence shown here is derived from an EMBL/GenBank/DDBJ whole genome shotgun (WGS) entry which is preliminary data.</text>
</comment>
<gene>
    <name evidence="1" type="ORF">QFC20_000526</name>
</gene>
<keyword evidence="2" id="KW-1185">Reference proteome</keyword>
<evidence type="ECO:0000313" key="1">
    <source>
        <dbReference type="EMBL" id="KAJ9116593.1"/>
    </source>
</evidence>
<accession>A0ACC2WYL4</accession>
<dbReference type="Proteomes" id="UP001230649">
    <property type="component" value="Unassembled WGS sequence"/>
</dbReference>
<protein>
    <submittedName>
        <fullName evidence="1">Uncharacterized protein</fullName>
    </submittedName>
</protein>
<evidence type="ECO:0000313" key="2">
    <source>
        <dbReference type="Proteomes" id="UP001230649"/>
    </source>
</evidence>
<sequence>MPPKKNAKKGKKVDDDDFWAENEAKIADPLATADIDEVDIPQPAKGGKKGAKKSAFELLQELEGGAVEEDDDFSPTAKAPAAPEVANMDDEWPEEDVKPKKGKKKGGKRSKQADPDDDDMDGSATPAVEEVPTPAAPEVANIDDEWPEEDVKPKKGKKKGGKQPKPADLEDDDMEVATPVTEDVSAPAATPAVEEIEAAPSPAAPGTPAEPADGEEEGGIKILSKKEKERLKKEKEKAKKKAQAAAKKGNAPAPAETPAPQEPAPQDDQNDAGADDAEETGAGASDKKKKKKKKAAAVEEKKEEPAGKPKKVNARVAALQAALAEQKALEEAAKRQEEEDERLRLEEEARIAEEERKVEEEKQRRKDKERAKREQLRKDGKLLTAKQKREAQMAALRKEQLLASGVVIEGLQNQDVEKPKKVVYGNKKKQQPKKAGPAPAPTSVAAPDPEKKDTAAAGSEDDWDKSDDEKVEELTQAVEKTQIQDSDDDWDKSSDEEEEPVKPAAAPAKAAPGANGKAPASTNGKTAAKPTGKPVAKAAAEESSSEEESDSEDDSEDDSDDSSDDSDDDSDDSDDSSEPERQTEAQKKAQAEKEQRIQEAAARRAQRHQEALAARSKDDLRSPICCILGHVDTGKTKLLDKIRQTNVQEGEAGGITQQIGATYFPLSAIKEKTQVVNKDNSFEFKVPGLLIIDTPGHESFTNLRSRGSSLCNIAILVVDITHGLEPQTLESIRLLKERKTPFIVALNKIDRCYGWKEIPNGSFRDTFAQQSAGTKREFETRLQATKLAFAEQGFNSELYYENKDLGRTVSLVPTSAITGEGVPDMIMLLIQLTQQRMTERLMYISELECTVLEVKVIEGLGTTIDVILSNGVMREGDRIVVCGMDGAIATNVRALLTPQPLRELRVKSQYVHHKEVKAALGIKIAAPGLEKAVAGCRLFVVGPDDDEDEIKLEAEKDFKSMEEYIDKDKRGVYVQASTLGSLEALLEFLRSSKIPVANISIGPVYRKDIVKASAQLEKNPEYAVVLCFDVPVDKDAKAMAEELNVKVFEAQIIYHLFDAFTAYMNEVVEARKRDAAPNAVWPVRLKTLRAFAKRDPIVLGVDIIEGSLRVGTPICVVKLNKETGKKDIIPLGKITSIEINHVTKDVVKKAQIGAGAAIKIEHAVYQSSKAFGRHFDEKDELISHISRQSIDVLKTNFRKEADLSDWALIKQLKTRLDIA</sequence>
<proteinExistence type="predicted"/>
<name>A0ACC2WYL4_9TREE</name>
<reference evidence="1" key="1">
    <citation type="submission" date="2023-04" db="EMBL/GenBank/DDBJ databases">
        <title>Draft Genome sequencing of Naganishia species isolated from polar environments using Oxford Nanopore Technology.</title>
        <authorList>
            <person name="Leo P."/>
            <person name="Venkateswaran K."/>
        </authorList>
    </citation>
    <scope>NUCLEOTIDE SEQUENCE</scope>
    <source>
        <strain evidence="1">MNA-CCFEE 5262</strain>
    </source>
</reference>
<organism evidence="1 2">
    <name type="scientific">Naganishia adeliensis</name>
    <dbReference type="NCBI Taxonomy" id="92952"/>
    <lineage>
        <taxon>Eukaryota</taxon>
        <taxon>Fungi</taxon>
        <taxon>Dikarya</taxon>
        <taxon>Basidiomycota</taxon>
        <taxon>Agaricomycotina</taxon>
        <taxon>Tremellomycetes</taxon>
        <taxon>Filobasidiales</taxon>
        <taxon>Filobasidiaceae</taxon>
        <taxon>Naganishia</taxon>
    </lineage>
</organism>